<dbReference type="GO" id="GO:0032259">
    <property type="term" value="P:methylation"/>
    <property type="evidence" value="ECO:0007669"/>
    <property type="project" value="UniProtKB-KW"/>
</dbReference>
<comment type="caution">
    <text evidence="2">The sequence shown here is derived from an EMBL/GenBank/DDBJ whole genome shotgun (WGS) entry which is preliminary data.</text>
</comment>
<sequence length="153" mass="16548">MPTITPFLWFDDQAEQAATSYVSLFPDSRVDSVARTPDGTALVVEFTLLGQPYRAMNGGPGHPHTDAVSFQVDVDTQEELDRVWDALLADGGRPLACGWLHDRWGLTWQVTPSMMGDLMTGGGDPEANARVFRAMQDMVKLDIPALQAAAAGG</sequence>
<dbReference type="AlphaFoldDB" id="A0A147DML0"/>
<dbReference type="CDD" id="cd06588">
    <property type="entry name" value="PhnB_like"/>
    <property type="match status" value="1"/>
</dbReference>
<dbReference type="InterPro" id="IPR029068">
    <property type="entry name" value="Glyas_Bleomycin-R_OHBP_Dase"/>
</dbReference>
<protein>
    <submittedName>
        <fullName evidence="2">3-demethylubiquinone-9 3-methyltransferase</fullName>
    </submittedName>
</protein>
<proteinExistence type="predicted"/>
<dbReference type="EMBL" id="LDRC01000088">
    <property type="protein sequence ID" value="KTR49028.1"/>
    <property type="molecule type" value="Genomic_DNA"/>
</dbReference>
<dbReference type="PANTHER" id="PTHR33990:SF2">
    <property type="entry name" value="PHNB-LIKE DOMAIN-CONTAINING PROTEIN"/>
    <property type="match status" value="1"/>
</dbReference>
<dbReference type="Pfam" id="PF06983">
    <property type="entry name" value="3-dmu-9_3-mt"/>
    <property type="match status" value="1"/>
</dbReference>
<keyword evidence="2" id="KW-0489">Methyltransferase</keyword>
<name>A0A147DML0_9MICO</name>
<dbReference type="RefSeq" id="WP_058750583.1">
    <property type="nucleotide sequence ID" value="NZ_LDRC01000088.1"/>
</dbReference>
<dbReference type="OrthoDB" id="9806473at2"/>
<dbReference type="Gene3D" id="3.10.180.10">
    <property type="entry name" value="2,3-Dihydroxybiphenyl 1,2-Dioxygenase, domain 1"/>
    <property type="match status" value="1"/>
</dbReference>
<dbReference type="Proteomes" id="UP000072763">
    <property type="component" value="Unassembled WGS sequence"/>
</dbReference>
<reference evidence="2 3" key="1">
    <citation type="journal article" date="2016" name="Front. Microbiol.">
        <title>Genomic Resource of Rice Seed Associated Bacteria.</title>
        <authorList>
            <person name="Midha S."/>
            <person name="Bansal K."/>
            <person name="Sharma S."/>
            <person name="Kumar N."/>
            <person name="Patil P.P."/>
            <person name="Chaudhry V."/>
            <person name="Patil P.B."/>
        </authorList>
    </citation>
    <scope>NUCLEOTIDE SEQUENCE [LARGE SCALE GENOMIC DNA]</scope>
    <source>
        <strain evidence="2 3">NS359</strain>
    </source>
</reference>
<accession>A0A147DML0</accession>
<gene>
    <name evidence="2" type="ORF">NS359_14420</name>
</gene>
<dbReference type="SUPFAM" id="SSF54593">
    <property type="entry name" value="Glyoxalase/Bleomycin resistance protein/Dihydroxybiphenyl dioxygenase"/>
    <property type="match status" value="1"/>
</dbReference>
<evidence type="ECO:0000313" key="2">
    <source>
        <dbReference type="EMBL" id="KTR49028.1"/>
    </source>
</evidence>
<evidence type="ECO:0000259" key="1">
    <source>
        <dbReference type="Pfam" id="PF06983"/>
    </source>
</evidence>
<dbReference type="GO" id="GO:0008168">
    <property type="term" value="F:methyltransferase activity"/>
    <property type="evidence" value="ECO:0007669"/>
    <property type="project" value="UniProtKB-KW"/>
</dbReference>
<organism evidence="2 3">
    <name type="scientific">Curtobacterium oceanosedimentum</name>
    <dbReference type="NCBI Taxonomy" id="465820"/>
    <lineage>
        <taxon>Bacteria</taxon>
        <taxon>Bacillati</taxon>
        <taxon>Actinomycetota</taxon>
        <taxon>Actinomycetes</taxon>
        <taxon>Micrococcales</taxon>
        <taxon>Microbacteriaceae</taxon>
        <taxon>Curtobacterium</taxon>
    </lineage>
</organism>
<dbReference type="PATRIC" id="fig|465820.4.peg.3258"/>
<dbReference type="InterPro" id="IPR009725">
    <property type="entry name" value="3_dmu_93_MTrfase"/>
</dbReference>
<feature type="domain" description="PhnB-like" evidence="1">
    <location>
        <begin position="3"/>
        <end position="111"/>
    </location>
</feature>
<evidence type="ECO:0000313" key="3">
    <source>
        <dbReference type="Proteomes" id="UP000072763"/>
    </source>
</evidence>
<dbReference type="PANTHER" id="PTHR33990">
    <property type="entry name" value="PROTEIN YJDN-RELATED"/>
    <property type="match status" value="1"/>
</dbReference>
<dbReference type="STRING" id="465820.NS263_00865"/>
<keyword evidence="2" id="KW-0808">Transferase</keyword>
<dbReference type="InterPro" id="IPR028973">
    <property type="entry name" value="PhnB-like"/>
</dbReference>
<dbReference type="PIRSF" id="PIRSF021700">
    <property type="entry name" value="3_dmu_93_MTrfase"/>
    <property type="match status" value="1"/>
</dbReference>
<keyword evidence="2" id="KW-0830">Ubiquinone</keyword>